<dbReference type="InterPro" id="IPR023296">
    <property type="entry name" value="Glyco_hydro_beta-prop_sf"/>
</dbReference>
<comment type="similarity">
    <text evidence="1 5">Belongs to the glycosyl hydrolase 32 family.</text>
</comment>
<dbReference type="SUPFAM" id="SSF75005">
    <property type="entry name" value="Arabinanase/levansucrase/invertase"/>
    <property type="match status" value="1"/>
</dbReference>
<dbReference type="AlphaFoldDB" id="A0A8J3EXL7"/>
<dbReference type="EC" id="3.2.1.26" evidence="2"/>
<dbReference type="InterPro" id="IPR013320">
    <property type="entry name" value="ConA-like_dom_sf"/>
</dbReference>
<evidence type="ECO:0000259" key="7">
    <source>
        <dbReference type="Pfam" id="PF08244"/>
    </source>
</evidence>
<dbReference type="Gene3D" id="2.115.10.20">
    <property type="entry name" value="Glycosyl hydrolase domain, family 43"/>
    <property type="match status" value="1"/>
</dbReference>
<dbReference type="InterPro" id="IPR013189">
    <property type="entry name" value="Glyco_hydro_32_C"/>
</dbReference>
<accession>A0A8J3EXL7</accession>
<gene>
    <name evidence="8" type="primary">cscA</name>
    <name evidence="8" type="ORF">GCM10007377_03740</name>
</gene>
<reference evidence="8" key="2">
    <citation type="submission" date="2020-09" db="EMBL/GenBank/DDBJ databases">
        <authorList>
            <person name="Sun Q."/>
            <person name="Sedlacek I."/>
        </authorList>
    </citation>
    <scope>NUCLEOTIDE SEQUENCE</scope>
    <source>
        <strain evidence="8">CCM 8606</strain>
    </source>
</reference>
<evidence type="ECO:0000256" key="2">
    <source>
        <dbReference type="ARBA" id="ARBA00012758"/>
    </source>
</evidence>
<feature type="domain" description="Glycosyl hydrolase family 32 N-terminal" evidence="6">
    <location>
        <begin position="48"/>
        <end position="344"/>
    </location>
</feature>
<evidence type="ECO:0000256" key="5">
    <source>
        <dbReference type="RuleBase" id="RU362110"/>
    </source>
</evidence>
<dbReference type="Pfam" id="PF08244">
    <property type="entry name" value="Glyco_hydro_32C"/>
    <property type="match status" value="1"/>
</dbReference>
<reference evidence="8" key="1">
    <citation type="journal article" date="2014" name="Int. J. Syst. Evol. Microbiol.">
        <title>Complete genome sequence of Corynebacterium casei LMG S-19264T (=DSM 44701T), isolated from a smear-ripened cheese.</title>
        <authorList>
            <consortium name="US DOE Joint Genome Institute (JGI-PGF)"/>
            <person name="Walter F."/>
            <person name="Albersmeier A."/>
            <person name="Kalinowski J."/>
            <person name="Ruckert C."/>
        </authorList>
    </citation>
    <scope>NUCLEOTIDE SEQUENCE</scope>
    <source>
        <strain evidence="8">CCM 8606</strain>
    </source>
</reference>
<evidence type="ECO:0000313" key="9">
    <source>
        <dbReference type="Proteomes" id="UP000619536"/>
    </source>
</evidence>
<dbReference type="InterPro" id="IPR013148">
    <property type="entry name" value="Glyco_hydro_32_N"/>
</dbReference>
<evidence type="ECO:0000256" key="1">
    <source>
        <dbReference type="ARBA" id="ARBA00009902"/>
    </source>
</evidence>
<dbReference type="GO" id="GO:0004564">
    <property type="term" value="F:beta-fructofuranosidase activity"/>
    <property type="evidence" value="ECO:0007669"/>
    <property type="project" value="UniProtKB-EC"/>
</dbReference>
<keyword evidence="9" id="KW-1185">Reference proteome</keyword>
<dbReference type="Gene3D" id="2.60.120.560">
    <property type="entry name" value="Exo-inulinase, domain 1"/>
    <property type="match status" value="1"/>
</dbReference>
<evidence type="ECO:0000313" key="8">
    <source>
        <dbReference type="EMBL" id="GGI12994.1"/>
    </source>
</evidence>
<keyword evidence="3 5" id="KW-0378">Hydrolase</keyword>
<dbReference type="PANTHER" id="PTHR43101">
    <property type="entry name" value="BETA-FRUCTOSIDASE"/>
    <property type="match status" value="1"/>
</dbReference>
<dbReference type="Proteomes" id="UP000619536">
    <property type="component" value="Unassembled WGS sequence"/>
</dbReference>
<dbReference type="SMART" id="SM00640">
    <property type="entry name" value="Glyco_32"/>
    <property type="match status" value="1"/>
</dbReference>
<proteinExistence type="inferred from homology"/>
<keyword evidence="4 5" id="KW-0326">Glycosidase</keyword>
<feature type="domain" description="Glycosyl hydrolase family 32 C-terminal" evidence="7">
    <location>
        <begin position="357"/>
        <end position="500"/>
    </location>
</feature>
<dbReference type="SUPFAM" id="SSF49899">
    <property type="entry name" value="Concanavalin A-like lectins/glucanases"/>
    <property type="match status" value="1"/>
</dbReference>
<evidence type="ECO:0000259" key="6">
    <source>
        <dbReference type="Pfam" id="PF00251"/>
    </source>
</evidence>
<protein>
    <recommendedName>
        <fullName evidence="2">beta-fructofuranosidase</fullName>
        <ecNumber evidence="2">3.2.1.26</ecNumber>
    </recommendedName>
</protein>
<sequence>MSEQSATIASNVVAASSQVNQYVSLEQAQRVLDQQAAQRNNRWYPRFHIALPAGKTAQPFGLCYFQNRWHVMFQSNIDSLSDDAPYVAHVSSDDLIHWQSEPLLLAPDAPEDNGGIYAGSTVVSDDGQLWIFYTGTHCDDDGTYDNICAAVSTDGVHATKLGAVIECPEGYRAFRNPRVSRLQQHWVMVVGASTDDHRGQILKFTSDNLRIWHFDGVLYQHPNPGVYMLESPDFFSIKAPDGHDAWVLGFCARGEHPNGFSSRNLRNAGYIIGDYTADGFIARTEFRMWDWGHNFYAPTTVAAPDGRRLLIAWMSSFVPPIVTAMEDGWCDQLSCIREIMLDEYHCLRFQPLRESQALRYSTQEFGAMCIAINQTIQLADRIEAAEVIVDINLDASTAERPGINVHVNGEGHCSVYYDKLINRVVLDRAANPHGDRGYRAAPFTSQRLRLHILLDAASIEVFVNDGEQVLSSYSYPHEGPTSLCLSSESGTMDVEHITLHRLRV</sequence>
<dbReference type="PANTHER" id="PTHR43101:SF1">
    <property type="entry name" value="BETA-FRUCTOSIDASE"/>
    <property type="match status" value="1"/>
</dbReference>
<dbReference type="EMBL" id="BMDH01000001">
    <property type="protein sequence ID" value="GGI12994.1"/>
    <property type="molecule type" value="Genomic_DNA"/>
</dbReference>
<dbReference type="GO" id="GO:0005975">
    <property type="term" value="P:carbohydrate metabolic process"/>
    <property type="evidence" value="ECO:0007669"/>
    <property type="project" value="InterPro"/>
</dbReference>
<dbReference type="InterPro" id="IPR051214">
    <property type="entry name" value="GH32_Enzymes"/>
</dbReference>
<evidence type="ECO:0000256" key="3">
    <source>
        <dbReference type="ARBA" id="ARBA00022801"/>
    </source>
</evidence>
<comment type="caution">
    <text evidence="8">The sequence shown here is derived from an EMBL/GenBank/DDBJ whole genome shotgun (WGS) entry which is preliminary data.</text>
</comment>
<name>A0A8J3EXL7_9BIFI</name>
<dbReference type="InterPro" id="IPR001362">
    <property type="entry name" value="Glyco_hydro_32"/>
</dbReference>
<dbReference type="RefSeq" id="WP_188354538.1">
    <property type="nucleotide sequence ID" value="NZ_BMDH01000001.1"/>
</dbReference>
<evidence type="ECO:0000256" key="4">
    <source>
        <dbReference type="ARBA" id="ARBA00023295"/>
    </source>
</evidence>
<organism evidence="8 9">
    <name type="scientific">Galliscardovia ingluviei</name>
    <dbReference type="NCBI Taxonomy" id="1769422"/>
    <lineage>
        <taxon>Bacteria</taxon>
        <taxon>Bacillati</taxon>
        <taxon>Actinomycetota</taxon>
        <taxon>Actinomycetes</taxon>
        <taxon>Bifidobacteriales</taxon>
        <taxon>Bifidobacteriaceae</taxon>
        <taxon>Galliscardovia</taxon>
    </lineage>
</organism>
<dbReference type="Pfam" id="PF00251">
    <property type="entry name" value="Glyco_hydro_32N"/>
    <property type="match status" value="1"/>
</dbReference>